<name>K0S7I0_THAOC</name>
<dbReference type="Proteomes" id="UP000266841">
    <property type="component" value="Unassembled WGS sequence"/>
</dbReference>
<comment type="caution">
    <text evidence="1">The sequence shown here is derived from an EMBL/GenBank/DDBJ whole genome shotgun (WGS) entry which is preliminary data.</text>
</comment>
<dbReference type="eggNOG" id="ENOG502T1SS">
    <property type="taxonomic scope" value="Eukaryota"/>
</dbReference>
<feature type="non-terminal residue" evidence="1">
    <location>
        <position position="1"/>
    </location>
</feature>
<reference evidence="1 2" key="1">
    <citation type="journal article" date="2012" name="Genome Biol.">
        <title>Genome and low-iron response of an oceanic diatom adapted to chronic iron limitation.</title>
        <authorList>
            <person name="Lommer M."/>
            <person name="Specht M."/>
            <person name="Roy A.S."/>
            <person name="Kraemer L."/>
            <person name="Andreson R."/>
            <person name="Gutowska M.A."/>
            <person name="Wolf J."/>
            <person name="Bergner S.V."/>
            <person name="Schilhabel M.B."/>
            <person name="Klostermeier U.C."/>
            <person name="Beiko R.G."/>
            <person name="Rosenstiel P."/>
            <person name="Hippler M."/>
            <person name="Laroche J."/>
        </authorList>
    </citation>
    <scope>NUCLEOTIDE SEQUENCE [LARGE SCALE GENOMIC DNA]</scope>
    <source>
        <strain evidence="1 2">CCMP1005</strain>
    </source>
</reference>
<sequence>IFAKSDNDVERCVELIRVRTDPTIGRYTNDFIAELGQIFDRGAGGSIDFAVTVLKELLGRDPRYRDIIAEWLSCYETKTGYKILSDLTSGGGLEG</sequence>
<keyword evidence="2" id="KW-1185">Reference proteome</keyword>
<dbReference type="AlphaFoldDB" id="K0S7I0"/>
<organism evidence="1 2">
    <name type="scientific">Thalassiosira oceanica</name>
    <name type="common">Marine diatom</name>
    <dbReference type="NCBI Taxonomy" id="159749"/>
    <lineage>
        <taxon>Eukaryota</taxon>
        <taxon>Sar</taxon>
        <taxon>Stramenopiles</taxon>
        <taxon>Ochrophyta</taxon>
        <taxon>Bacillariophyta</taxon>
        <taxon>Coscinodiscophyceae</taxon>
        <taxon>Thalassiosirophycidae</taxon>
        <taxon>Thalassiosirales</taxon>
        <taxon>Thalassiosiraceae</taxon>
        <taxon>Thalassiosira</taxon>
    </lineage>
</organism>
<evidence type="ECO:0000313" key="1">
    <source>
        <dbReference type="EMBL" id="EJK54762.1"/>
    </source>
</evidence>
<dbReference type="EMBL" id="AGNL01035320">
    <property type="protein sequence ID" value="EJK54762.1"/>
    <property type="molecule type" value="Genomic_DNA"/>
</dbReference>
<accession>K0S7I0</accession>
<gene>
    <name evidence="1" type="ORF">THAOC_25583</name>
</gene>
<protein>
    <submittedName>
        <fullName evidence="1">Uncharacterized protein</fullName>
    </submittedName>
</protein>
<proteinExistence type="predicted"/>
<evidence type="ECO:0000313" key="2">
    <source>
        <dbReference type="Proteomes" id="UP000266841"/>
    </source>
</evidence>